<dbReference type="Proteomes" id="UP001153269">
    <property type="component" value="Unassembled WGS sequence"/>
</dbReference>
<proteinExistence type="predicted"/>
<comment type="caution">
    <text evidence="2">The sequence shown here is derived from an EMBL/GenBank/DDBJ whole genome shotgun (WGS) entry which is preliminary data.</text>
</comment>
<evidence type="ECO:0000313" key="2">
    <source>
        <dbReference type="EMBL" id="CAB1441602.1"/>
    </source>
</evidence>
<keyword evidence="3" id="KW-1185">Reference proteome</keyword>
<protein>
    <submittedName>
        <fullName evidence="2">Uncharacterized protein</fullName>
    </submittedName>
</protein>
<sequence length="122" mass="13787">MKDCEKMRNEARESESERAPRSGADYWCRWCSHRFHEANIKATAGRGGRADSSRKGMRNAICVMEEERGNDCVSVWTFPLGSPPTCPAATLTLKEMVPANWRGLMFYTAASLKPRDEFRGPL</sequence>
<feature type="compositionally biased region" description="Basic and acidic residues" evidence="1">
    <location>
        <begin position="1"/>
        <end position="20"/>
    </location>
</feature>
<dbReference type="AlphaFoldDB" id="A0A9N7YXI8"/>
<reference evidence="2" key="1">
    <citation type="submission" date="2020-03" db="EMBL/GenBank/DDBJ databases">
        <authorList>
            <person name="Weist P."/>
        </authorList>
    </citation>
    <scope>NUCLEOTIDE SEQUENCE</scope>
</reference>
<organism evidence="2 3">
    <name type="scientific">Pleuronectes platessa</name>
    <name type="common">European plaice</name>
    <dbReference type="NCBI Taxonomy" id="8262"/>
    <lineage>
        <taxon>Eukaryota</taxon>
        <taxon>Metazoa</taxon>
        <taxon>Chordata</taxon>
        <taxon>Craniata</taxon>
        <taxon>Vertebrata</taxon>
        <taxon>Euteleostomi</taxon>
        <taxon>Actinopterygii</taxon>
        <taxon>Neopterygii</taxon>
        <taxon>Teleostei</taxon>
        <taxon>Neoteleostei</taxon>
        <taxon>Acanthomorphata</taxon>
        <taxon>Carangaria</taxon>
        <taxon>Pleuronectiformes</taxon>
        <taxon>Pleuronectoidei</taxon>
        <taxon>Pleuronectidae</taxon>
        <taxon>Pleuronectes</taxon>
    </lineage>
</organism>
<evidence type="ECO:0000313" key="3">
    <source>
        <dbReference type="Proteomes" id="UP001153269"/>
    </source>
</evidence>
<dbReference type="EMBL" id="CADEAL010002669">
    <property type="protein sequence ID" value="CAB1441602.1"/>
    <property type="molecule type" value="Genomic_DNA"/>
</dbReference>
<gene>
    <name evidence="2" type="ORF">PLEPLA_LOCUS29364</name>
</gene>
<name>A0A9N7YXI8_PLEPL</name>
<evidence type="ECO:0000256" key="1">
    <source>
        <dbReference type="SAM" id="MobiDB-lite"/>
    </source>
</evidence>
<feature type="region of interest" description="Disordered" evidence="1">
    <location>
        <begin position="1"/>
        <end position="22"/>
    </location>
</feature>
<accession>A0A9N7YXI8</accession>